<dbReference type="GO" id="GO:0006000">
    <property type="term" value="P:fructose metabolic process"/>
    <property type="evidence" value="ECO:0007669"/>
    <property type="project" value="InterPro"/>
</dbReference>
<dbReference type="GO" id="GO:0005524">
    <property type="term" value="F:ATP binding"/>
    <property type="evidence" value="ECO:0007669"/>
    <property type="project" value="UniProtKB-KW"/>
</dbReference>
<dbReference type="GO" id="GO:0003873">
    <property type="term" value="F:6-phosphofructo-2-kinase activity"/>
    <property type="evidence" value="ECO:0007669"/>
    <property type="project" value="InterPro"/>
</dbReference>
<accession>A0A3M6W2K9</accession>
<organism evidence="5 6">
    <name type="scientific">Hortaea werneckii</name>
    <name type="common">Black yeast</name>
    <name type="synonym">Cladosporium werneckii</name>
    <dbReference type="NCBI Taxonomy" id="91943"/>
    <lineage>
        <taxon>Eukaryota</taxon>
        <taxon>Fungi</taxon>
        <taxon>Dikarya</taxon>
        <taxon>Ascomycota</taxon>
        <taxon>Pezizomycotina</taxon>
        <taxon>Dothideomycetes</taxon>
        <taxon>Dothideomycetidae</taxon>
        <taxon>Mycosphaerellales</taxon>
        <taxon>Teratosphaeriaceae</taxon>
        <taxon>Hortaea</taxon>
    </lineage>
</organism>
<dbReference type="PRINTS" id="PR00991">
    <property type="entry name" value="6PFRUCTKNASE"/>
</dbReference>
<name>A0A3M6W2K9_HORWE</name>
<reference evidence="5 6" key="1">
    <citation type="journal article" date="2018" name="BMC Genomics">
        <title>Genomic evidence for intraspecific hybridization in a clonal and extremely halotolerant yeast.</title>
        <authorList>
            <person name="Gostincar C."/>
            <person name="Stajich J.E."/>
            <person name="Zupancic J."/>
            <person name="Zalar P."/>
            <person name="Gunde-Cimerman N."/>
        </authorList>
    </citation>
    <scope>NUCLEOTIDE SEQUENCE [LARGE SCALE GENOMIC DNA]</scope>
    <source>
        <strain evidence="5 6">EXF-6656</strain>
    </source>
</reference>
<evidence type="ECO:0000313" key="6">
    <source>
        <dbReference type="Proteomes" id="UP000281245"/>
    </source>
</evidence>
<keyword evidence="2" id="KW-0067">ATP-binding</keyword>
<protein>
    <recommendedName>
        <fullName evidence="4">6-phosphofructo-2-kinase domain-containing protein</fullName>
    </recommendedName>
</protein>
<dbReference type="SUPFAM" id="SSF52540">
    <property type="entry name" value="P-loop containing nucleoside triphosphate hydrolases"/>
    <property type="match status" value="1"/>
</dbReference>
<feature type="non-terminal residue" evidence="5">
    <location>
        <position position="265"/>
    </location>
</feature>
<dbReference type="PIRSF" id="PIRSF000709">
    <property type="entry name" value="6PFK_2-Ptase"/>
    <property type="match status" value="1"/>
</dbReference>
<comment type="caution">
    <text evidence="5">The sequence shown here is derived from an EMBL/GenBank/DDBJ whole genome shotgun (WGS) entry which is preliminary data.</text>
</comment>
<feature type="domain" description="6-phosphofructo-2-kinase" evidence="4">
    <location>
        <begin position="80"/>
        <end position="228"/>
    </location>
</feature>
<gene>
    <name evidence="5" type="ORF">D0869_14248</name>
</gene>
<dbReference type="PANTHER" id="PTHR10606">
    <property type="entry name" value="6-PHOSPHOFRUCTO-2-KINASE/FRUCTOSE-2,6-BISPHOSPHATASE"/>
    <property type="match status" value="1"/>
</dbReference>
<dbReference type="GO" id="GO:0006003">
    <property type="term" value="P:fructose 2,6-bisphosphate metabolic process"/>
    <property type="evidence" value="ECO:0007669"/>
    <property type="project" value="InterPro"/>
</dbReference>
<keyword evidence="1" id="KW-0547">Nucleotide-binding</keyword>
<dbReference type="InterPro" id="IPR027417">
    <property type="entry name" value="P-loop_NTPase"/>
</dbReference>
<dbReference type="Proteomes" id="UP000281245">
    <property type="component" value="Unassembled WGS sequence"/>
</dbReference>
<dbReference type="PANTHER" id="PTHR10606:SF39">
    <property type="entry name" value="6-PHOSPHOFRUCTO-2-KINASE_FRUCTOSE-2,6-BISPHOSPHATASE YLR345W-RELATED"/>
    <property type="match status" value="1"/>
</dbReference>
<dbReference type="Pfam" id="PF01591">
    <property type="entry name" value="6PF2K"/>
    <property type="match status" value="1"/>
</dbReference>
<dbReference type="EMBL" id="QWIJ01002046">
    <property type="protein sequence ID" value="RMX72798.1"/>
    <property type="molecule type" value="Genomic_DNA"/>
</dbReference>
<sequence>MDTLLTADLAAKAPNFRDRRRSSTYVDAIHDLPEKESMAPAQLYSTESGRLFHSGRIVIATVGLPARGKTHTSVALARTQSVLLRNKILKKCREDILHFLNHENGQIAIYDAVNPLATGRRALVKEFEKHNVQTMFIEFHCTDEKIIEENVRSVKISSPDYKGWSAERAVRDYLDRINARIPHFESMEEKELHYMKMVNAGQRVIVNNCAFGYISQRIVFYLLNLHIKSRQIYFCRAGTTRDEDSYKADASLSGEGEDYARKMGD</sequence>
<evidence type="ECO:0000256" key="1">
    <source>
        <dbReference type="ARBA" id="ARBA00022741"/>
    </source>
</evidence>
<evidence type="ECO:0000313" key="5">
    <source>
        <dbReference type="EMBL" id="RMX72798.1"/>
    </source>
</evidence>
<evidence type="ECO:0000259" key="4">
    <source>
        <dbReference type="Pfam" id="PF01591"/>
    </source>
</evidence>
<dbReference type="OrthoDB" id="267323at2759"/>
<evidence type="ECO:0000256" key="2">
    <source>
        <dbReference type="ARBA" id="ARBA00022840"/>
    </source>
</evidence>
<dbReference type="GO" id="GO:0004331">
    <property type="term" value="F:fructose-2,6-bisphosphate 2-phosphatase activity"/>
    <property type="evidence" value="ECO:0007669"/>
    <property type="project" value="TreeGrafter"/>
</dbReference>
<dbReference type="InterPro" id="IPR013079">
    <property type="entry name" value="6Phosfructo_kin"/>
</dbReference>
<proteinExistence type="predicted"/>
<dbReference type="GO" id="GO:0005829">
    <property type="term" value="C:cytosol"/>
    <property type="evidence" value="ECO:0007669"/>
    <property type="project" value="TreeGrafter"/>
</dbReference>
<dbReference type="InterPro" id="IPR003094">
    <property type="entry name" value="6Pfruct_kin"/>
</dbReference>
<dbReference type="AlphaFoldDB" id="A0A3M6W2K9"/>
<feature type="region of interest" description="Disordered" evidence="3">
    <location>
        <begin position="246"/>
        <end position="265"/>
    </location>
</feature>
<evidence type="ECO:0000256" key="3">
    <source>
        <dbReference type="SAM" id="MobiDB-lite"/>
    </source>
</evidence>
<dbReference type="Gene3D" id="3.40.50.300">
    <property type="entry name" value="P-loop containing nucleotide triphosphate hydrolases"/>
    <property type="match status" value="1"/>
</dbReference>